<keyword evidence="7" id="KW-0456">Lyase</keyword>
<proteinExistence type="inferred from homology"/>
<evidence type="ECO:0000256" key="9">
    <source>
        <dbReference type="SAM" id="SignalP"/>
    </source>
</evidence>
<keyword evidence="11" id="KW-1185">Reference proteome</keyword>
<dbReference type="InterPro" id="IPR016191">
    <property type="entry name" value="Ribonuclease/ribotoxin"/>
</dbReference>
<evidence type="ECO:0000256" key="6">
    <source>
        <dbReference type="ARBA" id="ARBA00023157"/>
    </source>
</evidence>
<dbReference type="Proteomes" id="UP001446871">
    <property type="component" value="Unassembled WGS sequence"/>
</dbReference>
<keyword evidence="6" id="KW-1015">Disulfide bond</keyword>
<evidence type="ECO:0000256" key="7">
    <source>
        <dbReference type="ARBA" id="ARBA00023239"/>
    </source>
</evidence>
<dbReference type="Gene3D" id="3.10.450.30">
    <property type="entry name" value="Microbial ribonucleases"/>
    <property type="match status" value="1"/>
</dbReference>
<comment type="similarity">
    <text evidence="1">Belongs to the ribonuclease N1/T1 family.</text>
</comment>
<evidence type="ECO:0000313" key="10">
    <source>
        <dbReference type="EMBL" id="KAK8057426.1"/>
    </source>
</evidence>
<evidence type="ECO:0000256" key="5">
    <source>
        <dbReference type="ARBA" id="ARBA00022801"/>
    </source>
</evidence>
<dbReference type="CDD" id="cd00606">
    <property type="entry name" value="fungal_RNase"/>
    <property type="match status" value="1"/>
</dbReference>
<accession>A0ABR1UH41</accession>
<evidence type="ECO:0000256" key="8">
    <source>
        <dbReference type="ARBA" id="ARBA00034015"/>
    </source>
</evidence>
<dbReference type="Pfam" id="PF00545">
    <property type="entry name" value="Ribonuclease"/>
    <property type="match status" value="1"/>
</dbReference>
<dbReference type="EC" id="4.6.1.24" evidence="2"/>
<feature type="chain" id="PRO_5045633565" description="ribonuclease T1" evidence="9">
    <location>
        <begin position="23"/>
        <end position="193"/>
    </location>
</feature>
<evidence type="ECO:0000313" key="11">
    <source>
        <dbReference type="Proteomes" id="UP001446871"/>
    </source>
</evidence>
<evidence type="ECO:0000256" key="1">
    <source>
        <dbReference type="ARBA" id="ARBA00009006"/>
    </source>
</evidence>
<comment type="catalytic activity">
    <reaction evidence="8">
        <text>[RNA] containing guanosine + H2O = an [RNA fragment]-3'-guanosine-3'-phosphate + a 5'-hydroxy-ribonucleotide-3'-[RNA fragment].</text>
        <dbReference type="EC" id="4.6.1.24"/>
    </reaction>
</comment>
<protein>
    <recommendedName>
        <fullName evidence="2">ribonuclease T1</fullName>
        <ecNumber evidence="2">4.6.1.24</ecNumber>
    </recommendedName>
</protein>
<dbReference type="EMBL" id="JAQQWM010000007">
    <property type="protein sequence ID" value="KAK8057426.1"/>
    <property type="molecule type" value="Genomic_DNA"/>
</dbReference>
<dbReference type="SUPFAM" id="SSF53933">
    <property type="entry name" value="Microbial ribonucleases"/>
    <property type="match status" value="1"/>
</dbReference>
<organism evidence="10 11">
    <name type="scientific">Apiospora saccharicola</name>
    <dbReference type="NCBI Taxonomy" id="335842"/>
    <lineage>
        <taxon>Eukaryota</taxon>
        <taxon>Fungi</taxon>
        <taxon>Dikarya</taxon>
        <taxon>Ascomycota</taxon>
        <taxon>Pezizomycotina</taxon>
        <taxon>Sordariomycetes</taxon>
        <taxon>Xylariomycetidae</taxon>
        <taxon>Amphisphaeriales</taxon>
        <taxon>Apiosporaceae</taxon>
        <taxon>Apiospora</taxon>
    </lineage>
</organism>
<comment type="caution">
    <text evidence="10">The sequence shown here is derived from an EMBL/GenBank/DDBJ whole genome shotgun (WGS) entry which is preliminary data.</text>
</comment>
<feature type="signal peptide" evidence="9">
    <location>
        <begin position="1"/>
        <end position="22"/>
    </location>
</feature>
<evidence type="ECO:0000256" key="3">
    <source>
        <dbReference type="ARBA" id="ARBA00022722"/>
    </source>
</evidence>
<keyword evidence="3" id="KW-0540">Nuclease</keyword>
<name>A0ABR1UH41_9PEZI</name>
<keyword evidence="9" id="KW-0732">Signal</keyword>
<dbReference type="PANTHER" id="PTHR42104:SF1">
    <property type="entry name" value="EXTRACELLULAR GUANYL-SPECIFIC RIBONUCLEASE RNTA (AFU_ORTHOLOGUE AFUA_4G03230)"/>
    <property type="match status" value="1"/>
</dbReference>
<keyword evidence="4" id="KW-0255">Endonuclease</keyword>
<reference evidence="10 11" key="1">
    <citation type="submission" date="2023-01" db="EMBL/GenBank/DDBJ databases">
        <title>Analysis of 21 Apiospora genomes using comparative genomics revels a genus with tremendous synthesis potential of carbohydrate active enzymes and secondary metabolites.</title>
        <authorList>
            <person name="Sorensen T."/>
        </authorList>
    </citation>
    <scope>NUCLEOTIDE SEQUENCE [LARGE SCALE GENOMIC DNA]</scope>
    <source>
        <strain evidence="10 11">CBS 83171</strain>
    </source>
</reference>
<sequence length="193" mass="20685">MLGSKILPTLLFTLLSAAAASASAPDVAERGDVVLVEREQSCAYTCGSNCYQQKDIDQAVKTGYGLHQQSQTLVTDQFAPRIPYLGSSKYPHQYKNFENFNFPSSAPWYEFPILSSAKIYTGGSPGADRVIFDNKGKLDSLITHSGAKGNNFVNCVQGKQQGKKPDDSKSGAARELGDSLLAMVAALTALALV</sequence>
<evidence type="ECO:0000256" key="4">
    <source>
        <dbReference type="ARBA" id="ARBA00022759"/>
    </source>
</evidence>
<evidence type="ECO:0000256" key="2">
    <source>
        <dbReference type="ARBA" id="ARBA00012549"/>
    </source>
</evidence>
<gene>
    <name evidence="10" type="ORF">PG996_011363</name>
</gene>
<keyword evidence="5" id="KW-0378">Hydrolase</keyword>
<dbReference type="InterPro" id="IPR000026">
    <property type="entry name" value="N1-like"/>
</dbReference>
<dbReference type="PANTHER" id="PTHR42104">
    <property type="entry name" value="EXTRACELLULAR GUANYL-SPECIFIC RIBONUCLEASE RNTA (AFU_ORTHOLOGUE AFUA_4G03230)"/>
    <property type="match status" value="1"/>
</dbReference>